<dbReference type="AlphaFoldDB" id="A0A2M6W2G4"/>
<dbReference type="Proteomes" id="UP000229362">
    <property type="component" value="Unassembled WGS sequence"/>
</dbReference>
<protein>
    <submittedName>
        <fullName evidence="2">Uncharacterized protein</fullName>
    </submittedName>
</protein>
<evidence type="ECO:0000313" key="2">
    <source>
        <dbReference type="EMBL" id="PIT86994.1"/>
    </source>
</evidence>
<accession>A0A2M6W2G4</accession>
<feature type="region of interest" description="Disordered" evidence="1">
    <location>
        <begin position="1"/>
        <end position="26"/>
    </location>
</feature>
<proteinExistence type="predicted"/>
<evidence type="ECO:0000313" key="3">
    <source>
        <dbReference type="Proteomes" id="UP000229362"/>
    </source>
</evidence>
<sequence length="63" mass="6794">MSDSKKKNDSPSQVQAADHQGDETLVGQLEGRRALRNELLLETGGRPLPKGTLAAMATRYGLD</sequence>
<comment type="caution">
    <text evidence="2">The sequence shown here is derived from an EMBL/GenBank/DDBJ whole genome shotgun (WGS) entry which is preliminary data.</text>
</comment>
<evidence type="ECO:0000256" key="1">
    <source>
        <dbReference type="SAM" id="MobiDB-lite"/>
    </source>
</evidence>
<reference evidence="3" key="1">
    <citation type="submission" date="2017-09" db="EMBL/GenBank/DDBJ databases">
        <title>Depth-based differentiation of microbial function through sediment-hosted aquifers and enrichment of novel symbionts in the deep terrestrial subsurface.</title>
        <authorList>
            <person name="Probst A.J."/>
            <person name="Ladd B."/>
            <person name="Jarett J.K."/>
            <person name="Geller-Mcgrath D.E."/>
            <person name="Sieber C.M.K."/>
            <person name="Emerson J.B."/>
            <person name="Anantharaman K."/>
            <person name="Thomas B.C."/>
            <person name="Malmstrom R."/>
            <person name="Stieglmeier M."/>
            <person name="Klingl A."/>
            <person name="Woyke T."/>
            <person name="Ryan C.M."/>
            <person name="Banfield J.F."/>
        </authorList>
    </citation>
    <scope>NUCLEOTIDE SEQUENCE [LARGE SCALE GENOMIC DNA]</scope>
</reference>
<dbReference type="EMBL" id="PFBZ01000005">
    <property type="protein sequence ID" value="PIT86994.1"/>
    <property type="molecule type" value="Genomic_DNA"/>
</dbReference>
<gene>
    <name evidence="2" type="ORF">COU33_00105</name>
</gene>
<organism evidence="2 3">
    <name type="scientific">Candidatus Magasanikbacteria bacterium CG10_big_fil_rev_8_21_14_0_10_43_6</name>
    <dbReference type="NCBI Taxonomy" id="1974650"/>
    <lineage>
        <taxon>Bacteria</taxon>
        <taxon>Candidatus Magasanikiibacteriota</taxon>
    </lineage>
</organism>
<name>A0A2M6W2G4_9BACT</name>